<evidence type="ECO:0000313" key="1">
    <source>
        <dbReference type="EMBL" id="MPN00543.1"/>
    </source>
</evidence>
<proteinExistence type="predicted"/>
<comment type="caution">
    <text evidence="1">The sequence shown here is derived from an EMBL/GenBank/DDBJ whole genome shotgun (WGS) entry which is preliminary data.</text>
</comment>
<name>A0A645EIY6_9ZZZZ</name>
<accession>A0A645EIY6</accession>
<organism evidence="1">
    <name type="scientific">bioreactor metagenome</name>
    <dbReference type="NCBI Taxonomy" id="1076179"/>
    <lineage>
        <taxon>unclassified sequences</taxon>
        <taxon>metagenomes</taxon>
        <taxon>ecological metagenomes</taxon>
    </lineage>
</organism>
<dbReference type="EMBL" id="VSSQ01046581">
    <property type="protein sequence ID" value="MPN00543.1"/>
    <property type="molecule type" value="Genomic_DNA"/>
</dbReference>
<gene>
    <name evidence="1" type="ORF">SDC9_147738</name>
</gene>
<sequence length="64" mass="6688">MPTMSSGGITAFAPLDFKISDSTPGAILHPQPPPWDSDVRRGVPAVAFEGLGDTAAFMTNQKEG</sequence>
<reference evidence="1" key="1">
    <citation type="submission" date="2019-08" db="EMBL/GenBank/DDBJ databases">
        <authorList>
            <person name="Kucharzyk K."/>
            <person name="Murdoch R.W."/>
            <person name="Higgins S."/>
            <person name="Loffler F."/>
        </authorList>
    </citation>
    <scope>NUCLEOTIDE SEQUENCE</scope>
</reference>
<protein>
    <submittedName>
        <fullName evidence="1">Uncharacterized protein</fullName>
    </submittedName>
</protein>
<dbReference type="AlphaFoldDB" id="A0A645EIY6"/>